<reference evidence="7 8" key="1">
    <citation type="submission" date="2019-09" db="EMBL/GenBank/DDBJ databases">
        <title>A chromosome-level genome assembly of the Chinese tupelo Nyssa sinensis.</title>
        <authorList>
            <person name="Yang X."/>
            <person name="Kang M."/>
            <person name="Yang Y."/>
            <person name="Xiong H."/>
            <person name="Wang M."/>
            <person name="Zhang Z."/>
            <person name="Wang Z."/>
            <person name="Wu H."/>
            <person name="Ma T."/>
            <person name="Liu J."/>
            <person name="Xi Z."/>
        </authorList>
    </citation>
    <scope>NUCLEOTIDE SEQUENCE [LARGE SCALE GENOMIC DNA]</scope>
    <source>
        <strain evidence="7">J267</strain>
        <tissue evidence="7">Leaf</tissue>
    </source>
</reference>
<dbReference type="Proteomes" id="UP000325577">
    <property type="component" value="Linkage Group LG19"/>
</dbReference>
<dbReference type="GO" id="GO:0015276">
    <property type="term" value="F:ligand-gated monoatomic ion channel activity"/>
    <property type="evidence" value="ECO:0007669"/>
    <property type="project" value="InterPro"/>
</dbReference>
<keyword evidence="4 5" id="KW-0472">Membrane</keyword>
<dbReference type="InterPro" id="IPR015683">
    <property type="entry name" value="Ionotropic_Glu_rcpt"/>
</dbReference>
<dbReference type="Pfam" id="PF01094">
    <property type="entry name" value="ANF_receptor"/>
    <property type="match status" value="1"/>
</dbReference>
<dbReference type="SUPFAM" id="SSF53822">
    <property type="entry name" value="Periplasmic binding protein-like I"/>
    <property type="match status" value="1"/>
</dbReference>
<dbReference type="InterPro" id="IPR028082">
    <property type="entry name" value="Peripla_BP_I"/>
</dbReference>
<evidence type="ECO:0000256" key="3">
    <source>
        <dbReference type="ARBA" id="ARBA00022989"/>
    </source>
</evidence>
<evidence type="ECO:0000256" key="5">
    <source>
        <dbReference type="SAM" id="Phobius"/>
    </source>
</evidence>
<protein>
    <recommendedName>
        <fullName evidence="6">Receptor ligand binding region domain-containing protein</fullName>
    </recommendedName>
</protein>
<keyword evidence="3 5" id="KW-1133">Transmembrane helix</keyword>
<evidence type="ECO:0000256" key="1">
    <source>
        <dbReference type="ARBA" id="ARBA00004370"/>
    </source>
</evidence>
<comment type="subcellular location">
    <subcellularLocation>
        <location evidence="1">Membrane</location>
    </subcellularLocation>
</comment>
<keyword evidence="2 5" id="KW-0812">Transmembrane</keyword>
<name>A0A5J5AP69_9ASTE</name>
<organism evidence="7 8">
    <name type="scientific">Nyssa sinensis</name>
    <dbReference type="NCBI Taxonomy" id="561372"/>
    <lineage>
        <taxon>Eukaryota</taxon>
        <taxon>Viridiplantae</taxon>
        <taxon>Streptophyta</taxon>
        <taxon>Embryophyta</taxon>
        <taxon>Tracheophyta</taxon>
        <taxon>Spermatophyta</taxon>
        <taxon>Magnoliopsida</taxon>
        <taxon>eudicotyledons</taxon>
        <taxon>Gunneridae</taxon>
        <taxon>Pentapetalae</taxon>
        <taxon>asterids</taxon>
        <taxon>Cornales</taxon>
        <taxon>Nyssaceae</taxon>
        <taxon>Nyssa</taxon>
    </lineage>
</organism>
<dbReference type="SUPFAM" id="SSF53850">
    <property type="entry name" value="Periplasmic binding protein-like II"/>
    <property type="match status" value="1"/>
</dbReference>
<feature type="transmembrane region" description="Helical" evidence="5">
    <location>
        <begin position="192"/>
        <end position="211"/>
    </location>
</feature>
<gene>
    <name evidence="7" type="ORF">F0562_032493</name>
</gene>
<feature type="domain" description="Receptor ligand binding region" evidence="6">
    <location>
        <begin position="27"/>
        <end position="186"/>
    </location>
</feature>
<dbReference type="OrthoDB" id="5984008at2759"/>
<dbReference type="Gene3D" id="3.40.50.2300">
    <property type="match status" value="1"/>
</dbReference>
<accession>A0A5J5AP69</accession>
<evidence type="ECO:0000256" key="2">
    <source>
        <dbReference type="ARBA" id="ARBA00022692"/>
    </source>
</evidence>
<evidence type="ECO:0000256" key="4">
    <source>
        <dbReference type="ARBA" id="ARBA00023136"/>
    </source>
</evidence>
<sequence>MLGTEVKYRFFHLQQLPVHHHILMPLQWPFLTQMTSNVTDEIRCIAAIIRSFHGRRLMAIYEVDTYGDDLGMFSLLSEALQNIGSEIEYRLVLPPFSSLSDPEGLVREEVAKLLSKQSRVFIVLQSSLSLATYLSKEAKQMRLMGKDTAWVITETLSGLLDSVNTSVIHSMEGVIAMKAYFSEERQKVHSSYTHVVVVVCLFVVLALSSSYTTSLTSMLTIPKLVLDVTDIEWLKRNNAKVGCGSNSFIRKYMENVLEFKSMNIKNITSEYNYSEEFKSGNITAAFLELPYAKALLNHNCKGYRGTSLKDRFEGLGFVSTHLNSLHFEFLETRHFLWNKIK</sequence>
<proteinExistence type="predicted"/>
<evidence type="ECO:0000313" key="8">
    <source>
        <dbReference type="Proteomes" id="UP000325577"/>
    </source>
</evidence>
<evidence type="ECO:0000259" key="6">
    <source>
        <dbReference type="Pfam" id="PF01094"/>
    </source>
</evidence>
<dbReference type="InterPro" id="IPR001828">
    <property type="entry name" value="ANF_lig-bd_rcpt"/>
</dbReference>
<dbReference type="PANTHER" id="PTHR34836:SF1">
    <property type="entry name" value="OS09G0428600 PROTEIN"/>
    <property type="match status" value="1"/>
</dbReference>
<keyword evidence="8" id="KW-1185">Reference proteome</keyword>
<dbReference type="AlphaFoldDB" id="A0A5J5AP69"/>
<evidence type="ECO:0000313" key="7">
    <source>
        <dbReference type="EMBL" id="KAA8532460.1"/>
    </source>
</evidence>
<dbReference type="EMBL" id="CM018042">
    <property type="protein sequence ID" value="KAA8532460.1"/>
    <property type="molecule type" value="Genomic_DNA"/>
</dbReference>
<dbReference type="FunFam" id="3.40.50.2300:FF:000188">
    <property type="entry name" value="Glutamate receptor"/>
    <property type="match status" value="1"/>
</dbReference>
<dbReference type="GO" id="GO:0016020">
    <property type="term" value="C:membrane"/>
    <property type="evidence" value="ECO:0007669"/>
    <property type="project" value="UniProtKB-SubCell"/>
</dbReference>
<dbReference type="PANTHER" id="PTHR34836">
    <property type="entry name" value="OS06G0188250 PROTEIN"/>
    <property type="match status" value="1"/>
</dbReference>